<feature type="transmembrane region" description="Helical" evidence="6">
    <location>
        <begin position="175"/>
        <end position="197"/>
    </location>
</feature>
<feature type="domain" description="EamA" evidence="7">
    <location>
        <begin position="150"/>
        <end position="276"/>
    </location>
</feature>
<evidence type="ECO:0000256" key="3">
    <source>
        <dbReference type="ARBA" id="ARBA00022692"/>
    </source>
</evidence>
<dbReference type="GeneID" id="24259305"/>
<evidence type="ECO:0000256" key="5">
    <source>
        <dbReference type="ARBA" id="ARBA00023136"/>
    </source>
</evidence>
<feature type="transmembrane region" description="Helical" evidence="6">
    <location>
        <begin position="123"/>
        <end position="140"/>
    </location>
</feature>
<name>A0A068SS27_NEOGA</name>
<accession>A0A068SS27</accession>
<dbReference type="eggNOG" id="COG0697">
    <property type="taxonomic scope" value="Bacteria"/>
</dbReference>
<dbReference type="AlphaFoldDB" id="A0A068SS27"/>
<dbReference type="KEGG" id="ngg:RG540_CH16780"/>
<reference evidence="9" key="1">
    <citation type="journal article" date="2014" name="BMC Genomics">
        <title>Genome sequencing of two Neorhizobium galegae strains reveals a noeT gene responsible for the unusual acetylation of the nodulation factors.</title>
        <authorList>
            <person name="Osterman J."/>
            <person name="Marsh J."/>
            <person name="Laine P.K."/>
            <person name="Zeng Z."/>
            <person name="Alatalo E."/>
            <person name="Sullivan J.T."/>
            <person name="Young J.P."/>
            <person name="Thomas-Oates J."/>
            <person name="Paulin L."/>
            <person name="Lindstrom K."/>
        </authorList>
    </citation>
    <scope>NUCLEOTIDE SEQUENCE [LARGE SCALE GENOMIC DNA]</scope>
    <source>
        <strain evidence="9">HAMBI 540</strain>
    </source>
</reference>
<dbReference type="InterPro" id="IPR000620">
    <property type="entry name" value="EamA_dom"/>
</dbReference>
<comment type="subcellular location">
    <subcellularLocation>
        <location evidence="1">Membrane</location>
        <topology evidence="1">Multi-pass membrane protein</topology>
    </subcellularLocation>
</comment>
<feature type="transmembrane region" description="Helical" evidence="6">
    <location>
        <begin position="39"/>
        <end position="59"/>
    </location>
</feature>
<evidence type="ECO:0000256" key="4">
    <source>
        <dbReference type="ARBA" id="ARBA00022989"/>
    </source>
</evidence>
<dbReference type="PATRIC" id="fig|1028800.3.peg.1689"/>
<dbReference type="SUPFAM" id="SSF103481">
    <property type="entry name" value="Multidrug resistance efflux transporter EmrE"/>
    <property type="match status" value="2"/>
</dbReference>
<dbReference type="InterPro" id="IPR037185">
    <property type="entry name" value="EmrE-like"/>
</dbReference>
<dbReference type="RefSeq" id="WP_038586565.1">
    <property type="nucleotide sequence ID" value="NZ_HG938353.1"/>
</dbReference>
<dbReference type="GO" id="GO:0016020">
    <property type="term" value="C:membrane"/>
    <property type="evidence" value="ECO:0007669"/>
    <property type="project" value="UniProtKB-SubCell"/>
</dbReference>
<proteinExistence type="inferred from homology"/>
<dbReference type="HOGENOM" id="CLU_032828_2_0_5"/>
<dbReference type="PANTHER" id="PTHR22911">
    <property type="entry name" value="ACYL-MALONYL CONDENSING ENZYME-RELATED"/>
    <property type="match status" value="1"/>
</dbReference>
<feature type="transmembrane region" description="Helical" evidence="6">
    <location>
        <begin position="209"/>
        <end position="228"/>
    </location>
</feature>
<dbReference type="OrthoDB" id="7165334at2"/>
<feature type="transmembrane region" description="Helical" evidence="6">
    <location>
        <begin position="97"/>
        <end position="116"/>
    </location>
</feature>
<gene>
    <name evidence="8" type="ORF">RG540_CH16780</name>
</gene>
<feature type="transmembrane region" description="Helical" evidence="6">
    <location>
        <begin position="146"/>
        <end position="163"/>
    </location>
</feature>
<feature type="domain" description="EamA" evidence="7">
    <location>
        <begin position="8"/>
        <end position="140"/>
    </location>
</feature>
<evidence type="ECO:0000313" key="8">
    <source>
        <dbReference type="EMBL" id="CDN47850.1"/>
    </source>
</evidence>
<keyword evidence="4 6" id="KW-1133">Transmembrane helix</keyword>
<protein>
    <submittedName>
        <fullName evidence="8">Possible transporter, RhaT family, DMT superfamily</fullName>
    </submittedName>
</protein>
<dbReference type="Pfam" id="PF00892">
    <property type="entry name" value="EamA"/>
    <property type="match status" value="2"/>
</dbReference>
<dbReference type="EMBL" id="HG938353">
    <property type="protein sequence ID" value="CDN47850.1"/>
    <property type="molecule type" value="Genomic_DNA"/>
</dbReference>
<keyword evidence="3 6" id="KW-0812">Transmembrane</keyword>
<comment type="similarity">
    <text evidence="2">Belongs to the drug/metabolite transporter (DMT) superfamily. 10 TMS drug/metabolite exporter (DME) (TC 2.A.7.3) family.</text>
</comment>
<sequence length="301" mass="31853">MAWSENSRGALFMSLAMAAFTCNDALVKSVTSELSIPQIVAVRGVMATVLIYCVARYMGVTLSAKAVMHPLVLLRTLFELGATLSFLSALAHIEFAAISSIMQALPLAVTLGAALFLGEPVGWRRWTAIGIGFLGVLIIIRPGPEGFTPAAVLAVIACCCTACRDLTTKRIQADIPSLTVTLFTSLANTILGAILIVPMGGWQPVSTYALGHLAIASVMVFAGYQAVIQSMRTGEISFIAPFRYTGLLWALAIGIFAFGERPNAYMLVGAAVVIGSGLYTFYRERKRQGITTGKAAAAPPA</sequence>
<dbReference type="PANTHER" id="PTHR22911:SF6">
    <property type="entry name" value="SOLUTE CARRIER FAMILY 35 MEMBER G1"/>
    <property type="match status" value="1"/>
</dbReference>
<organism evidence="8 9">
    <name type="scientific">Neorhizobium galegae bv. orientalis str. HAMBI 540</name>
    <dbReference type="NCBI Taxonomy" id="1028800"/>
    <lineage>
        <taxon>Bacteria</taxon>
        <taxon>Pseudomonadati</taxon>
        <taxon>Pseudomonadota</taxon>
        <taxon>Alphaproteobacteria</taxon>
        <taxon>Hyphomicrobiales</taxon>
        <taxon>Rhizobiaceae</taxon>
        <taxon>Rhizobium/Agrobacterium group</taxon>
        <taxon>Neorhizobium</taxon>
    </lineage>
</organism>
<evidence type="ECO:0000256" key="2">
    <source>
        <dbReference type="ARBA" id="ARBA00009853"/>
    </source>
</evidence>
<keyword evidence="9" id="KW-1185">Reference proteome</keyword>
<dbReference type="Proteomes" id="UP000028181">
    <property type="component" value="Chromosome I"/>
</dbReference>
<evidence type="ECO:0000259" key="7">
    <source>
        <dbReference type="Pfam" id="PF00892"/>
    </source>
</evidence>
<feature type="transmembrane region" description="Helical" evidence="6">
    <location>
        <begin position="264"/>
        <end position="282"/>
    </location>
</feature>
<evidence type="ECO:0000256" key="1">
    <source>
        <dbReference type="ARBA" id="ARBA00004141"/>
    </source>
</evidence>
<evidence type="ECO:0000256" key="6">
    <source>
        <dbReference type="SAM" id="Phobius"/>
    </source>
</evidence>
<feature type="transmembrane region" description="Helical" evidence="6">
    <location>
        <begin position="240"/>
        <end position="258"/>
    </location>
</feature>
<evidence type="ECO:0000313" key="9">
    <source>
        <dbReference type="Proteomes" id="UP000028181"/>
    </source>
</evidence>
<keyword evidence="5 6" id="KW-0472">Membrane</keyword>